<name>A0AAP2DPT3_9BACT</name>
<comment type="subcellular location">
    <subcellularLocation>
        <location evidence="1 7">Cell outer membrane</location>
        <topology evidence="1 7">Multi-pass membrane protein</topology>
    </subcellularLocation>
</comment>
<sequence>MKIFTHILSAVSVLLALSLTSRQAHAQRPDSVSYQPGSGLQITGTVEEASTGNPLEGINVTVVGYSSAITDKDGAFSIEVPDNTATLLLTGEGFQTKEVAIKGRSKVTVRLHEAAFNSIYRPAYAFMAYVPQGRRSMSGVVNAVVSVNTPGSFQSSAETPENYMQGKIPGLNMVRRSGTPGMGTLMALRGFNGLHTANQPLVVIDGMIYDMNDYGGSLIKNYFANPLEYIDIKDIDNISVVKDATSTYGSKGANGVIFITTTHAQELATKIDFSAYTGINFAPKSLPVMGVSDYRVYLSDVLKSAGYSDNQILAQPYMNDDPAASEYHRYHNNTAWQDEVFRNSSSQNYYIRVTGGDNIARYSLSLGYTGSDGIVRGTDFKRYVTRFNADLNISPRLTGNTNLSFAYGEHNLIEDGLSEKTNPIFAGLIKAPFLNTNEISDEGLRSPNLADVDVFNVSNPVQIFEKMIARNNSYRFFGSVNFNYKISDHMNASSLFGITYDKLRENLFIPRRGVIPDTLYNALAESRMGAQLQRTFSLYNDTRVSYDRTFDAVHDLSARVGLRSINNKSEEDYGLGFNSATDDLQTIGTGATALRQTGGGLGKWAWLNYYASLDYALRSKYFLSLNVAVDGSSRFGDEVRGGVTLFNNKFGVFPSIGAGWLISSENFMSNAGFVEMLKLRASYGLTGNDDIGNYNAKQYYVSQNLLGMQGLVLGNLANPRLQWETVKKLNAGLDLALLNERVTVSVDVFRNTTSNMITYETVQSTGGIDRIVTNNGGMQNTGIEVTTGARLIDKQLKLDIGLNLATYRNEVTKLPQNNLMASYADATLLTTTGQPLAVFYGYKTNGVYTTDEEAAAYSMRLSNGTITPFRGGDVRFADLNPDQVIDENDRTVIGDPNPDFTGMFSTRLEWKRFSLDAGLTFCYGNDVYNYTRARLESMDGFENQTLLALNRWRTQGQVTDMPRATWGDPMGNARFSDRWIEDGSYLRLRTVSATYQLPIRTEKLKYINVFITGNNLLTFTKYLGYDPEFSASNNAVLQGIDATMTPQYRSVLMGVRIGL</sequence>
<feature type="domain" description="TonB-dependent receptor plug" evidence="9">
    <location>
        <begin position="156"/>
        <end position="256"/>
    </location>
</feature>
<feature type="signal peptide" evidence="8">
    <location>
        <begin position="1"/>
        <end position="26"/>
    </location>
</feature>
<dbReference type="Gene3D" id="2.60.40.1120">
    <property type="entry name" value="Carboxypeptidase-like, regulatory domain"/>
    <property type="match status" value="1"/>
</dbReference>
<dbReference type="NCBIfam" id="TIGR04056">
    <property type="entry name" value="OMP_RagA_SusC"/>
    <property type="match status" value="1"/>
</dbReference>
<dbReference type="RefSeq" id="WP_254166267.1">
    <property type="nucleotide sequence ID" value="NZ_JAHESF010000020.1"/>
</dbReference>
<accession>A0AAP2DPT3</accession>
<dbReference type="Gene3D" id="2.170.130.10">
    <property type="entry name" value="TonB-dependent receptor, plug domain"/>
    <property type="match status" value="1"/>
</dbReference>
<dbReference type="InterPro" id="IPR008969">
    <property type="entry name" value="CarboxyPept-like_regulatory"/>
</dbReference>
<evidence type="ECO:0000256" key="8">
    <source>
        <dbReference type="SAM" id="SignalP"/>
    </source>
</evidence>
<proteinExistence type="inferred from homology"/>
<dbReference type="Gene3D" id="2.40.170.20">
    <property type="entry name" value="TonB-dependent receptor, beta-barrel domain"/>
    <property type="match status" value="1"/>
</dbReference>
<keyword evidence="3 7" id="KW-1134">Transmembrane beta strand</keyword>
<dbReference type="InterPro" id="IPR037066">
    <property type="entry name" value="Plug_dom_sf"/>
</dbReference>
<dbReference type="PROSITE" id="PS52016">
    <property type="entry name" value="TONB_DEPENDENT_REC_3"/>
    <property type="match status" value="1"/>
</dbReference>
<keyword evidence="2 7" id="KW-0813">Transport</keyword>
<keyword evidence="6 7" id="KW-0998">Cell outer membrane</keyword>
<evidence type="ECO:0000313" key="11">
    <source>
        <dbReference type="Proteomes" id="UP001319200"/>
    </source>
</evidence>
<keyword evidence="5 7" id="KW-0472">Membrane</keyword>
<dbReference type="EMBL" id="JAHESF010000020">
    <property type="protein sequence ID" value="MBT1699002.1"/>
    <property type="molecule type" value="Genomic_DNA"/>
</dbReference>
<evidence type="ECO:0000256" key="6">
    <source>
        <dbReference type="ARBA" id="ARBA00023237"/>
    </source>
</evidence>
<dbReference type="Pfam" id="PF13715">
    <property type="entry name" value="CarbopepD_reg_2"/>
    <property type="match status" value="1"/>
</dbReference>
<dbReference type="SUPFAM" id="SSF56935">
    <property type="entry name" value="Porins"/>
    <property type="match status" value="1"/>
</dbReference>
<dbReference type="Pfam" id="PF07715">
    <property type="entry name" value="Plug"/>
    <property type="match status" value="1"/>
</dbReference>
<dbReference type="InterPro" id="IPR023996">
    <property type="entry name" value="TonB-dep_OMP_SusC/RagA"/>
</dbReference>
<feature type="chain" id="PRO_5042992403" evidence="8">
    <location>
        <begin position="27"/>
        <end position="1059"/>
    </location>
</feature>
<dbReference type="Proteomes" id="UP001319200">
    <property type="component" value="Unassembled WGS sequence"/>
</dbReference>
<evidence type="ECO:0000259" key="9">
    <source>
        <dbReference type="Pfam" id="PF07715"/>
    </source>
</evidence>
<evidence type="ECO:0000256" key="4">
    <source>
        <dbReference type="ARBA" id="ARBA00022692"/>
    </source>
</evidence>
<dbReference type="InterPro" id="IPR036942">
    <property type="entry name" value="Beta-barrel_TonB_sf"/>
</dbReference>
<dbReference type="InterPro" id="IPR039426">
    <property type="entry name" value="TonB-dep_rcpt-like"/>
</dbReference>
<keyword evidence="11" id="KW-1185">Reference proteome</keyword>
<dbReference type="InterPro" id="IPR012910">
    <property type="entry name" value="Plug_dom"/>
</dbReference>
<evidence type="ECO:0000256" key="7">
    <source>
        <dbReference type="PROSITE-ProRule" id="PRU01360"/>
    </source>
</evidence>
<comment type="caution">
    <text evidence="10">The sequence shown here is derived from an EMBL/GenBank/DDBJ whole genome shotgun (WGS) entry which is preliminary data.</text>
</comment>
<keyword evidence="4 7" id="KW-0812">Transmembrane</keyword>
<evidence type="ECO:0000256" key="5">
    <source>
        <dbReference type="ARBA" id="ARBA00023136"/>
    </source>
</evidence>
<evidence type="ECO:0000313" key="10">
    <source>
        <dbReference type="EMBL" id="MBT1699002.1"/>
    </source>
</evidence>
<evidence type="ECO:0000256" key="2">
    <source>
        <dbReference type="ARBA" id="ARBA00022448"/>
    </source>
</evidence>
<evidence type="ECO:0000256" key="1">
    <source>
        <dbReference type="ARBA" id="ARBA00004571"/>
    </source>
</evidence>
<reference evidence="10 11" key="1">
    <citation type="submission" date="2021-05" db="EMBL/GenBank/DDBJ databases">
        <title>A Polyphasic approach of four new species of the genus Ohtaekwangia: Ohtaekwangia histidinii sp. nov., Ohtaekwangia cretensis sp. nov., Ohtaekwangia indiensis sp. nov., Ohtaekwangia reichenbachii sp. nov. from diverse environment.</title>
        <authorList>
            <person name="Octaviana S."/>
        </authorList>
    </citation>
    <scope>NUCLEOTIDE SEQUENCE [LARGE SCALE GENOMIC DNA]</scope>
    <source>
        <strain evidence="10 11">PWU4</strain>
    </source>
</reference>
<organism evidence="10 11">
    <name type="scientific">Chryseosolibacter histidini</name>
    <dbReference type="NCBI Taxonomy" id="2782349"/>
    <lineage>
        <taxon>Bacteria</taxon>
        <taxon>Pseudomonadati</taxon>
        <taxon>Bacteroidota</taxon>
        <taxon>Cytophagia</taxon>
        <taxon>Cytophagales</taxon>
        <taxon>Chryseotaleaceae</taxon>
        <taxon>Chryseosolibacter</taxon>
    </lineage>
</organism>
<dbReference type="AlphaFoldDB" id="A0AAP2DPT3"/>
<dbReference type="SUPFAM" id="SSF49464">
    <property type="entry name" value="Carboxypeptidase regulatory domain-like"/>
    <property type="match status" value="1"/>
</dbReference>
<evidence type="ECO:0000256" key="3">
    <source>
        <dbReference type="ARBA" id="ARBA00022452"/>
    </source>
</evidence>
<gene>
    <name evidence="10" type="ORF">KK083_19060</name>
</gene>
<protein>
    <submittedName>
        <fullName evidence="10">SusC/RagA family TonB-linked outer membrane protein</fullName>
    </submittedName>
</protein>
<comment type="similarity">
    <text evidence="7">Belongs to the TonB-dependent receptor family.</text>
</comment>
<dbReference type="GO" id="GO:0009279">
    <property type="term" value="C:cell outer membrane"/>
    <property type="evidence" value="ECO:0007669"/>
    <property type="project" value="UniProtKB-SubCell"/>
</dbReference>
<keyword evidence="8" id="KW-0732">Signal</keyword>